<reference evidence="8" key="1">
    <citation type="submission" date="2019-11" db="EMBL/GenBank/DDBJ databases">
        <authorList>
            <person name="Feng L."/>
        </authorList>
    </citation>
    <scope>NUCLEOTIDE SEQUENCE</scope>
    <source>
        <strain evidence="8">RgnavusLFYP36</strain>
    </source>
</reference>
<dbReference type="NCBIfam" id="NF007158">
    <property type="entry name" value="PRK09593.1"/>
    <property type="match status" value="1"/>
</dbReference>
<sequence>MSIFPKNFLWGGAVAANQCEGAYQEDGKGLSVQDVLPRGIRGSRTKLPTEENLKLEAIDFYHRYPQDIKMFAEMGFKVFRTSIAWSRIFPKGDEEQPNEAGLEFYDRVFEECRKYGIEPLVTLSHYETPLYLAETYNGWTDRRMIGFYERYVRTVFKRYRGKVKYWLTFNEINSLLHAPFMSGGIANMQGLTEQDLYQAAHHELVASALATKIGHEMMPDAMIGCMILSMPTYPLTPSPDDVIAAMDAEHRNYFYGDVHVRGKYPGYMKRYFREHGIQIQFAPEDEEILKNTVDFVSFSYYMSVCATSDPEKQKKGLGNLLGGVPNPTLKASDWGWQIDPKGLRYVLNMFYDRYQKPLFIVENGLGAVDVLVEDENGNKTVEDDYRIQYLKDHLIQVGEAIQDGVEIMGYTSWGCIDVVSASTAELKKRYGYIYVDRNDDGTGTMERYKKKSFYWYQKVIESNGEVLYSEEDINLSE</sequence>
<evidence type="ECO:0000256" key="6">
    <source>
        <dbReference type="RuleBase" id="RU004468"/>
    </source>
</evidence>
<protein>
    <submittedName>
        <fullName evidence="7">6-phospho-beta-glucosidase</fullName>
        <ecNumber evidence="7 8">3.2.1.86</ecNumber>
    </submittedName>
    <submittedName>
        <fullName evidence="8">Aryl-phospho-beta-D-glucosidase BglH</fullName>
    </submittedName>
</protein>
<keyword evidence="2 6" id="KW-0378">Hydrolase</keyword>
<dbReference type="Proteomes" id="UP001211731">
    <property type="component" value="Unassembled WGS sequence"/>
</dbReference>
<dbReference type="EC" id="3.2.1.86" evidence="7 8"/>
<gene>
    <name evidence="8" type="primary">bglH_2</name>
    <name evidence="7" type="synonym">ascB</name>
    <name evidence="7" type="ORF">PNU63_08360</name>
    <name evidence="8" type="ORF">RGLFYP36_01876</name>
</gene>
<dbReference type="AlphaFoldDB" id="A0A6N3FIM6"/>
<comment type="similarity">
    <text evidence="1 5">Belongs to the glycosyl hydrolase 1 family.</text>
</comment>
<dbReference type="InterPro" id="IPR018120">
    <property type="entry name" value="Glyco_hydro_1_AS"/>
</dbReference>
<dbReference type="InterPro" id="IPR033132">
    <property type="entry name" value="GH_1_N_CS"/>
</dbReference>
<dbReference type="GO" id="GO:0016052">
    <property type="term" value="P:carbohydrate catabolic process"/>
    <property type="evidence" value="ECO:0007669"/>
    <property type="project" value="TreeGrafter"/>
</dbReference>
<dbReference type="FunFam" id="3.20.20.80:FF:000004">
    <property type="entry name" value="Beta-glucosidase 6-phospho-beta-glucosidase"/>
    <property type="match status" value="1"/>
</dbReference>
<dbReference type="RefSeq" id="WP_009245097.1">
    <property type="nucleotide sequence ID" value="NZ_CABKQB010000007.1"/>
</dbReference>
<name>A0A6N3FIM6_MEDGN</name>
<dbReference type="PROSITE" id="PS00653">
    <property type="entry name" value="GLYCOSYL_HYDROL_F1_2"/>
    <property type="match status" value="1"/>
</dbReference>
<dbReference type="PRINTS" id="PR00131">
    <property type="entry name" value="GLHYDRLASE1"/>
</dbReference>
<dbReference type="GO" id="GO:0008706">
    <property type="term" value="F:6-phospho-beta-glucosidase activity"/>
    <property type="evidence" value="ECO:0007669"/>
    <property type="project" value="UniProtKB-EC"/>
</dbReference>
<dbReference type="NCBIfam" id="NF007356">
    <property type="entry name" value="PRK09852.1"/>
    <property type="match status" value="1"/>
</dbReference>
<organism evidence="8">
    <name type="scientific">Mediterraneibacter gnavus</name>
    <name type="common">Ruminococcus gnavus</name>
    <dbReference type="NCBI Taxonomy" id="33038"/>
    <lineage>
        <taxon>Bacteria</taxon>
        <taxon>Bacillati</taxon>
        <taxon>Bacillota</taxon>
        <taxon>Clostridia</taxon>
        <taxon>Lachnospirales</taxon>
        <taxon>Lachnospiraceae</taxon>
        <taxon>Mediterraneibacter</taxon>
    </lineage>
</organism>
<evidence type="ECO:0000256" key="2">
    <source>
        <dbReference type="ARBA" id="ARBA00022801"/>
    </source>
</evidence>
<dbReference type="EMBL" id="CACRUU010000084">
    <property type="protein sequence ID" value="VYU52098.1"/>
    <property type="molecule type" value="Genomic_DNA"/>
</dbReference>
<dbReference type="Pfam" id="PF00232">
    <property type="entry name" value="Glyco_hydro_1"/>
    <property type="match status" value="1"/>
</dbReference>
<dbReference type="InterPro" id="IPR001360">
    <property type="entry name" value="Glyco_hydro_1"/>
</dbReference>
<dbReference type="SUPFAM" id="SSF51445">
    <property type="entry name" value="(Trans)glycosidases"/>
    <property type="match status" value="1"/>
</dbReference>
<dbReference type="EMBL" id="JAQMLR010000007">
    <property type="protein sequence ID" value="MDB8738785.1"/>
    <property type="molecule type" value="Genomic_DNA"/>
</dbReference>
<evidence type="ECO:0000313" key="7">
    <source>
        <dbReference type="EMBL" id="MDB8738785.1"/>
    </source>
</evidence>
<feature type="active site" description="Nucleophile" evidence="4">
    <location>
        <position position="362"/>
    </location>
</feature>
<evidence type="ECO:0000256" key="1">
    <source>
        <dbReference type="ARBA" id="ARBA00010838"/>
    </source>
</evidence>
<evidence type="ECO:0000313" key="8">
    <source>
        <dbReference type="EMBL" id="VYU52098.1"/>
    </source>
</evidence>
<keyword evidence="3 6" id="KW-0326">Glycosidase</keyword>
<dbReference type="PANTHER" id="PTHR10353:SF122">
    <property type="entry name" value="6-PHOSPHO-BETA-GLUCOSIDASE ASCB-RELATED"/>
    <property type="match status" value="1"/>
</dbReference>
<evidence type="ECO:0000256" key="5">
    <source>
        <dbReference type="RuleBase" id="RU003690"/>
    </source>
</evidence>
<evidence type="ECO:0000256" key="4">
    <source>
        <dbReference type="PROSITE-ProRule" id="PRU10055"/>
    </source>
</evidence>
<dbReference type="Gene3D" id="3.20.20.80">
    <property type="entry name" value="Glycosidases"/>
    <property type="match status" value="1"/>
</dbReference>
<dbReference type="InterPro" id="IPR017853">
    <property type="entry name" value="GH"/>
</dbReference>
<accession>A0A6N3FIM6</accession>
<proteinExistence type="inferred from homology"/>
<evidence type="ECO:0000256" key="3">
    <source>
        <dbReference type="ARBA" id="ARBA00023295"/>
    </source>
</evidence>
<dbReference type="PROSITE" id="PS00572">
    <property type="entry name" value="GLYCOSYL_HYDROL_F1_1"/>
    <property type="match status" value="1"/>
</dbReference>
<dbReference type="PANTHER" id="PTHR10353">
    <property type="entry name" value="GLYCOSYL HYDROLASE"/>
    <property type="match status" value="1"/>
</dbReference>
<reference evidence="7" key="2">
    <citation type="submission" date="2023-01" db="EMBL/GenBank/DDBJ databases">
        <title>Human gut microbiome strain richness.</title>
        <authorList>
            <person name="Chen-Liaw A."/>
        </authorList>
    </citation>
    <scope>NUCLEOTIDE SEQUENCE</scope>
    <source>
        <strain evidence="7">1001217st1_A9_1001217B_191108</strain>
    </source>
</reference>
<dbReference type="GO" id="GO:0005829">
    <property type="term" value="C:cytosol"/>
    <property type="evidence" value="ECO:0007669"/>
    <property type="project" value="TreeGrafter"/>
</dbReference>